<dbReference type="GO" id="GO:0003735">
    <property type="term" value="F:structural constituent of ribosome"/>
    <property type="evidence" value="ECO:0007669"/>
    <property type="project" value="InterPro"/>
</dbReference>
<accession>A0A6J5UC98</accession>
<evidence type="ECO:0000313" key="2">
    <source>
        <dbReference type="EMBL" id="CAB4272755.1"/>
    </source>
</evidence>
<organism evidence="2 3">
    <name type="scientific">Prunus armeniaca</name>
    <name type="common">Apricot</name>
    <name type="synonym">Armeniaca vulgaris</name>
    <dbReference type="NCBI Taxonomy" id="36596"/>
    <lineage>
        <taxon>Eukaryota</taxon>
        <taxon>Viridiplantae</taxon>
        <taxon>Streptophyta</taxon>
        <taxon>Embryophyta</taxon>
        <taxon>Tracheophyta</taxon>
        <taxon>Spermatophyta</taxon>
        <taxon>Magnoliopsida</taxon>
        <taxon>eudicotyledons</taxon>
        <taxon>Gunneridae</taxon>
        <taxon>Pentapetalae</taxon>
        <taxon>rosids</taxon>
        <taxon>fabids</taxon>
        <taxon>Rosales</taxon>
        <taxon>Rosaceae</taxon>
        <taxon>Amygdaloideae</taxon>
        <taxon>Amygdaleae</taxon>
        <taxon>Prunus</taxon>
    </lineage>
</organism>
<reference evidence="2 3" key="1">
    <citation type="submission" date="2020-05" db="EMBL/GenBank/DDBJ databases">
        <authorList>
            <person name="Campoy J."/>
            <person name="Schneeberger K."/>
            <person name="Spophaly S."/>
        </authorList>
    </citation>
    <scope>NUCLEOTIDE SEQUENCE [LARGE SCALE GENOMIC DNA]</scope>
    <source>
        <strain evidence="2">PruArmRojPasFocal</strain>
    </source>
</reference>
<evidence type="ECO:0000256" key="1">
    <source>
        <dbReference type="SAM" id="MobiDB-lite"/>
    </source>
</evidence>
<protein>
    <recommendedName>
        <fullName evidence="4">50S ribosomal protein 6, chloroplastic</fullName>
    </recommendedName>
</protein>
<dbReference type="Pfam" id="PF17257">
    <property type="entry name" value="DUF5323"/>
    <property type="match status" value="1"/>
</dbReference>
<feature type="compositionally biased region" description="Basic residues" evidence="1">
    <location>
        <begin position="113"/>
        <end position="128"/>
    </location>
</feature>
<dbReference type="PANTHER" id="PTHR36798">
    <property type="entry name" value="50S RIBOSOMAL PROTEIN 6, CHLOROPLASTIC"/>
    <property type="match status" value="1"/>
</dbReference>
<name>A0A6J5UC98_PRUAR</name>
<sequence length="221" mass="23858">MSSELAVLPSSPVLFSSLESLKEGKPLPLHRSPLSLSSFLSSAANVSFAQKTQFHHLFLTVRTEAVLGLQLVAMGVAVKNPSATASFGVPKTSPWRGSVGGGTGLMIECSSRPQKKATAHHRKTRPRKTQPWDVKRKPTVYTPLPPLPADWTLVSSADEASSSSPKEPPTTECEGGCVRGIPSKCPVELETYIIGIEDESVFSTNSKSYIFCEYFTPPVLE</sequence>
<evidence type="ECO:0000313" key="3">
    <source>
        <dbReference type="Proteomes" id="UP000507222"/>
    </source>
</evidence>
<dbReference type="EMBL" id="CAEKDK010000003">
    <property type="protein sequence ID" value="CAB4272755.1"/>
    <property type="molecule type" value="Genomic_DNA"/>
</dbReference>
<dbReference type="PANTHER" id="PTHR36798:SF2">
    <property type="entry name" value="LARGE RIBOSOMAL SUBUNIT PROTEIN CL38"/>
    <property type="match status" value="1"/>
</dbReference>
<feature type="region of interest" description="Disordered" evidence="1">
    <location>
        <begin position="112"/>
        <end position="132"/>
    </location>
</feature>
<dbReference type="GO" id="GO:0006412">
    <property type="term" value="P:translation"/>
    <property type="evidence" value="ECO:0007669"/>
    <property type="project" value="InterPro"/>
</dbReference>
<feature type="compositionally biased region" description="Low complexity" evidence="1">
    <location>
        <begin position="155"/>
        <end position="165"/>
    </location>
</feature>
<gene>
    <name evidence="2" type="ORF">CURHAP_LOCUS19541</name>
</gene>
<feature type="region of interest" description="Disordered" evidence="1">
    <location>
        <begin position="155"/>
        <end position="177"/>
    </location>
</feature>
<dbReference type="Proteomes" id="UP000507222">
    <property type="component" value="Unassembled WGS sequence"/>
</dbReference>
<dbReference type="AlphaFoldDB" id="A0A6J5UC98"/>
<dbReference type="GO" id="GO:0005840">
    <property type="term" value="C:ribosome"/>
    <property type="evidence" value="ECO:0007669"/>
    <property type="project" value="InterPro"/>
</dbReference>
<evidence type="ECO:0008006" key="4">
    <source>
        <dbReference type="Google" id="ProtNLM"/>
    </source>
</evidence>
<dbReference type="InterPro" id="IPR020526">
    <property type="entry name" value="Ribosomal_cL38"/>
</dbReference>
<dbReference type="GO" id="GO:0009507">
    <property type="term" value="C:chloroplast"/>
    <property type="evidence" value="ECO:0007669"/>
    <property type="project" value="InterPro"/>
</dbReference>
<proteinExistence type="predicted"/>
<dbReference type="GO" id="GO:0019843">
    <property type="term" value="F:rRNA binding"/>
    <property type="evidence" value="ECO:0007669"/>
    <property type="project" value="InterPro"/>
</dbReference>